<dbReference type="Pfam" id="PF01172">
    <property type="entry name" value="SBDS_N"/>
    <property type="match status" value="1"/>
</dbReference>
<keyword evidence="3" id="KW-1185">Reference proteome</keyword>
<dbReference type="OrthoDB" id="2567806at2759"/>
<dbReference type="Proteomes" id="UP000467700">
    <property type="component" value="Unassembled WGS sequence"/>
</dbReference>
<feature type="domain" description="Ribosome maturation protein SDO1/SBDS N-terminal" evidence="1">
    <location>
        <begin position="6"/>
        <end position="95"/>
    </location>
</feature>
<protein>
    <recommendedName>
        <fullName evidence="1">Ribosome maturation protein SDO1/SBDS N-terminal domain-containing protein</fullName>
    </recommendedName>
</protein>
<name>A0A8S0VX34_CYCAE</name>
<gene>
    <name evidence="2" type="ORF">AAE3_LOCUS2067</name>
</gene>
<dbReference type="EMBL" id="CACVBS010000028">
    <property type="protein sequence ID" value="CAA7260091.1"/>
    <property type="molecule type" value="Genomic_DNA"/>
</dbReference>
<reference evidence="2 3" key="1">
    <citation type="submission" date="2020-01" db="EMBL/GenBank/DDBJ databases">
        <authorList>
            <person name="Gupta K D."/>
        </authorList>
    </citation>
    <scope>NUCLEOTIDE SEQUENCE [LARGE SCALE GENOMIC DNA]</scope>
</reference>
<evidence type="ECO:0000313" key="3">
    <source>
        <dbReference type="Proteomes" id="UP000467700"/>
    </source>
</evidence>
<dbReference type="AlphaFoldDB" id="A0A8S0VX34"/>
<dbReference type="InterPro" id="IPR036786">
    <property type="entry name" value="Ribosome_mat_SBDS_N_sf"/>
</dbReference>
<proteinExistence type="predicted"/>
<dbReference type="InterPro" id="IPR019783">
    <property type="entry name" value="SDO1/SBDS_N"/>
</dbReference>
<dbReference type="SUPFAM" id="SSF89895">
    <property type="entry name" value="FYSH domain"/>
    <property type="match status" value="1"/>
</dbReference>
<organism evidence="2 3">
    <name type="scientific">Cyclocybe aegerita</name>
    <name type="common">Black poplar mushroom</name>
    <name type="synonym">Agrocybe aegerita</name>
    <dbReference type="NCBI Taxonomy" id="1973307"/>
    <lineage>
        <taxon>Eukaryota</taxon>
        <taxon>Fungi</taxon>
        <taxon>Dikarya</taxon>
        <taxon>Basidiomycota</taxon>
        <taxon>Agaricomycotina</taxon>
        <taxon>Agaricomycetes</taxon>
        <taxon>Agaricomycetidae</taxon>
        <taxon>Agaricales</taxon>
        <taxon>Agaricineae</taxon>
        <taxon>Bolbitiaceae</taxon>
        <taxon>Cyclocybe</taxon>
    </lineage>
</organism>
<comment type="caution">
    <text evidence="2">The sequence shown here is derived from an EMBL/GenBank/DDBJ whole genome shotgun (WGS) entry which is preliminary data.</text>
</comment>
<evidence type="ECO:0000313" key="2">
    <source>
        <dbReference type="EMBL" id="CAA7260091.1"/>
    </source>
</evidence>
<dbReference type="Gene3D" id="3.30.1250.10">
    <property type="entry name" value="Ribosome maturation protein SBDS, N-terminal domain"/>
    <property type="match status" value="1"/>
</dbReference>
<sequence>MSPTLTKVIYKPDSQSTDEYTIIVDPVEFKKWKDGDTTIPLANVVDSFKIYHSGQGSQGILRQPSKQQLESVFGTHKDTDIVEFMLKNGKEQASEGVSTGSGNLNISRGSNIADSRARGAQAGF</sequence>
<accession>A0A8S0VX34</accession>
<evidence type="ECO:0000259" key="1">
    <source>
        <dbReference type="Pfam" id="PF01172"/>
    </source>
</evidence>